<dbReference type="CDD" id="cd04791">
    <property type="entry name" value="LanC_SerThrkinase"/>
    <property type="match status" value="1"/>
</dbReference>
<sequence>MTTGPQPEAFCQADPVFYDIAGRHTADDSHAFAQTHAPAPAGWERREMDVWIVHTPLGHALPQQGWKIHISGLPDNARHVVDTAWDYCTANGLPFKFLRGVDVLTTHSLKYAPRSSSGKLVTIYPSDEEQLHRTLVELGQRLDGTAGPYILTDLRWGAGPLHVRYGGFVTRYCTDDDGTAVPAIERPDGTLVPDRRRPVFEVPEWVELPGFLAEQLAARQAGGSASDFPYKVERALHFSNGGGVYQARDTEGRKVVLKEARPNAGLDGLGLDAVARLDRERRAMEHLAGLPGIPALHEHRVVWEHHFLSVQHLEGDTLQGWLARHYPLTKARPEPAALSAYVRRAQALADRIDALVARVHERGMVFGDLHPANILVTETDDADEVALVDFELCVPVAEADRLGMGHPGFAGTGRTGYGIDRHALAALRLWLLFPLTGLNELDPGRAAAYVDVAERRFALPAGSLDALRHELAPGEAALNRVPAALREPLGVRLDTSLPDWAAARKSLAEAVLLSATPQRADRLFPGDVRQFTTDGLNFAYGAAGVLWALDTAGAGRFPEYEQWLLDAVERDRPQRPGFYDGAHGIAHVLAGFGHLEAAGRLLDGCRTATDAMAEVSLFRGMAGAGLNLLDFAARTGSGDHRDQALRLADRTAAAVTAGTAPGIAAGPGRGSRAGLLHGWSGAALFFLRLYEDTSDAAHLDLAVRALHHDLDLCATGEDGSLQVDGGFRQLPYLEVGTAGIALVADQVLAHRADARLAEALPLLVRAAEPEFTIEPNLFGGRAGLLATLAALRARDPRPEPDLGVERHLTRLHWHALSYHGHLAFPGDQLRRISMDLATGGPGILLALTAALDGRRDFLPFLAPRSGRPTGADHRAP</sequence>
<keyword evidence="2" id="KW-0808">Transferase</keyword>
<reference evidence="2 3" key="1">
    <citation type="submission" date="2022-03" db="EMBL/GenBank/DDBJ databases">
        <title>Complete genome of Streptomyces rimosus ssp. rimosus R7 (=ATCC 10970).</title>
        <authorList>
            <person name="Beganovic S."/>
            <person name="Ruckert C."/>
            <person name="Busche T."/>
            <person name="Kalinowski J."/>
            <person name="Wittmann C."/>
        </authorList>
    </citation>
    <scope>NUCLEOTIDE SEQUENCE [LARGE SCALE GENOMIC DNA]</scope>
    <source>
        <strain evidence="2 3">R7</strain>
    </source>
</reference>
<gene>
    <name evidence="2" type="primary">pknD1</name>
    <name evidence="2" type="ORF">SRIMR7_17960</name>
</gene>
<dbReference type="Proteomes" id="UP000829494">
    <property type="component" value="Chromosome"/>
</dbReference>
<keyword evidence="2" id="KW-0418">Kinase</keyword>
<proteinExistence type="predicted"/>
<dbReference type="InterPro" id="IPR007822">
    <property type="entry name" value="LANC-like"/>
</dbReference>
<dbReference type="GO" id="GO:0004674">
    <property type="term" value="F:protein serine/threonine kinase activity"/>
    <property type="evidence" value="ECO:0007669"/>
    <property type="project" value="UniProtKB-EC"/>
</dbReference>
<dbReference type="GeneID" id="66856849"/>
<dbReference type="Pfam" id="PF06293">
    <property type="entry name" value="Kdo"/>
    <property type="match status" value="1"/>
</dbReference>
<evidence type="ECO:0000313" key="3">
    <source>
        <dbReference type="Proteomes" id="UP000829494"/>
    </source>
</evidence>
<name>A0ABY3Z3F4_STRRM</name>
<dbReference type="PROSITE" id="PS50011">
    <property type="entry name" value="PROTEIN_KINASE_DOM"/>
    <property type="match status" value="1"/>
</dbReference>
<dbReference type="InterPro" id="IPR057929">
    <property type="entry name" value="RamC_N"/>
</dbReference>
<organism evidence="2 3">
    <name type="scientific">Streptomyces rimosus subsp. rimosus</name>
    <dbReference type="NCBI Taxonomy" id="132474"/>
    <lineage>
        <taxon>Bacteria</taxon>
        <taxon>Bacillati</taxon>
        <taxon>Actinomycetota</taxon>
        <taxon>Actinomycetes</taxon>
        <taxon>Kitasatosporales</taxon>
        <taxon>Streptomycetaceae</taxon>
        <taxon>Streptomyces</taxon>
    </lineage>
</organism>
<dbReference type="SMART" id="SM01260">
    <property type="entry name" value="LANC_like"/>
    <property type="match status" value="1"/>
</dbReference>
<accession>A0ABY3Z3F4</accession>
<dbReference type="InterPro" id="IPR053524">
    <property type="entry name" value="Aerial_hyphae_peptide-synth"/>
</dbReference>
<dbReference type="InterPro" id="IPR058053">
    <property type="entry name" value="RamC_C"/>
</dbReference>
<dbReference type="Gene3D" id="1.50.10.20">
    <property type="match status" value="2"/>
</dbReference>
<dbReference type="SMART" id="SM00220">
    <property type="entry name" value="S_TKc"/>
    <property type="match status" value="1"/>
</dbReference>
<dbReference type="SUPFAM" id="SSF158745">
    <property type="entry name" value="LanC-like"/>
    <property type="match status" value="1"/>
</dbReference>
<evidence type="ECO:0000313" key="2">
    <source>
        <dbReference type="EMBL" id="UNZ04047.1"/>
    </source>
</evidence>
<dbReference type="InterPro" id="IPR011009">
    <property type="entry name" value="Kinase-like_dom_sf"/>
</dbReference>
<dbReference type="RefSeq" id="WP_003981561.1">
    <property type="nucleotide sequence ID" value="NZ_CP043497.1"/>
</dbReference>
<feature type="domain" description="Protein kinase" evidence="1">
    <location>
        <begin position="230"/>
        <end position="590"/>
    </location>
</feature>
<dbReference type="InterPro" id="IPR000719">
    <property type="entry name" value="Prot_kinase_dom"/>
</dbReference>
<dbReference type="EC" id="2.7.11.1" evidence="2"/>
<dbReference type="Gene3D" id="1.10.510.10">
    <property type="entry name" value="Transferase(Phosphotransferase) domain 1"/>
    <property type="match status" value="1"/>
</dbReference>
<dbReference type="NCBIfam" id="NF038151">
    <property type="entry name" value="lanthi_synth_III"/>
    <property type="match status" value="1"/>
</dbReference>
<protein>
    <submittedName>
        <fullName evidence="2">Serine/threonine-protein kinase PknD</fullName>
        <ecNumber evidence="2">2.7.11.1</ecNumber>
    </submittedName>
</protein>
<dbReference type="SUPFAM" id="SSF56112">
    <property type="entry name" value="Protein kinase-like (PK-like)"/>
    <property type="match status" value="1"/>
</dbReference>
<keyword evidence="3" id="KW-1185">Reference proteome</keyword>
<dbReference type="EMBL" id="CP094298">
    <property type="protein sequence ID" value="UNZ04047.1"/>
    <property type="molecule type" value="Genomic_DNA"/>
</dbReference>
<dbReference type="Pfam" id="PF25816">
    <property type="entry name" value="RamC_N"/>
    <property type="match status" value="1"/>
</dbReference>
<evidence type="ECO:0000259" key="1">
    <source>
        <dbReference type="PROSITE" id="PS50011"/>
    </source>
</evidence>